<reference evidence="3" key="1">
    <citation type="journal article" date="2019" name="Int. J. Syst. Evol. Microbiol.">
        <title>The Global Catalogue of Microorganisms (GCM) 10K type strain sequencing project: providing services to taxonomists for standard genome sequencing and annotation.</title>
        <authorList>
            <consortium name="The Broad Institute Genomics Platform"/>
            <consortium name="The Broad Institute Genome Sequencing Center for Infectious Disease"/>
            <person name="Wu L."/>
            <person name="Ma J."/>
        </authorList>
    </citation>
    <scope>NUCLEOTIDE SEQUENCE [LARGE SCALE GENOMIC DNA]</scope>
    <source>
        <strain evidence="3">JCM 17225</strain>
    </source>
</reference>
<dbReference type="Gene3D" id="3.40.80.10">
    <property type="entry name" value="Peptidoglycan recognition protein-like"/>
    <property type="match status" value="1"/>
</dbReference>
<dbReference type="Pfam" id="PF01510">
    <property type="entry name" value="Amidase_2"/>
    <property type="match status" value="1"/>
</dbReference>
<dbReference type="SUPFAM" id="SSF55846">
    <property type="entry name" value="N-acetylmuramoyl-L-alanine amidase-like"/>
    <property type="match status" value="1"/>
</dbReference>
<dbReference type="Proteomes" id="UP001501469">
    <property type="component" value="Unassembled WGS sequence"/>
</dbReference>
<dbReference type="InterPro" id="IPR002502">
    <property type="entry name" value="Amidase_domain"/>
</dbReference>
<dbReference type="EMBL" id="BAABDK010000017">
    <property type="protein sequence ID" value="GAA4038688.1"/>
    <property type="molecule type" value="Genomic_DNA"/>
</dbReference>
<gene>
    <name evidence="2" type="ORF">GCM10022409_25360</name>
</gene>
<dbReference type="InterPro" id="IPR036505">
    <property type="entry name" value="Amidase/PGRP_sf"/>
</dbReference>
<accession>A0ABP7U9Y2</accession>
<keyword evidence="3" id="KW-1185">Reference proteome</keyword>
<organism evidence="2 3">
    <name type="scientific">Hymenobacter glaciei</name>
    <dbReference type="NCBI Taxonomy" id="877209"/>
    <lineage>
        <taxon>Bacteria</taxon>
        <taxon>Pseudomonadati</taxon>
        <taxon>Bacteroidota</taxon>
        <taxon>Cytophagia</taxon>
        <taxon>Cytophagales</taxon>
        <taxon>Hymenobacteraceae</taxon>
        <taxon>Hymenobacter</taxon>
    </lineage>
</organism>
<evidence type="ECO:0000313" key="3">
    <source>
        <dbReference type="Proteomes" id="UP001501469"/>
    </source>
</evidence>
<evidence type="ECO:0000259" key="1">
    <source>
        <dbReference type="Pfam" id="PF01510"/>
    </source>
</evidence>
<evidence type="ECO:0000313" key="2">
    <source>
        <dbReference type="EMBL" id="GAA4038688.1"/>
    </source>
</evidence>
<feature type="domain" description="N-acetylmuramoyl-L-alanine amidase" evidence="1">
    <location>
        <begin position="30"/>
        <end position="163"/>
    </location>
</feature>
<dbReference type="RefSeq" id="WP_345054973.1">
    <property type="nucleotide sequence ID" value="NZ_BAABDK010000017.1"/>
</dbReference>
<name>A0ABP7U9Y2_9BACT</name>
<protein>
    <recommendedName>
        <fullName evidence="1">N-acetylmuramoyl-L-alanine amidase domain-containing protein</fullName>
    </recommendedName>
</protein>
<proteinExistence type="predicted"/>
<sequence>MSFWKGIIGASFTPAGFDQYCHLLHWLAWRPSFIVLHNTSVPTLAARPKGLTKDHILGLERYYRDEQHWSAGPHLFVDDRQIWVFTPLTVSGVHSPSWNKLALGIEMLGEYQTEPFNSGRGAQVHANAVAAVAPLSAALGLEPATMRMHKEDPLTSHKSCPGKHVGKAAFLKEVQALLAVRHGGEHLAVPVA</sequence>
<comment type="caution">
    <text evidence="2">The sequence shown here is derived from an EMBL/GenBank/DDBJ whole genome shotgun (WGS) entry which is preliminary data.</text>
</comment>